<comment type="caution">
    <text evidence="11">The sequence shown here is derived from an EMBL/GenBank/DDBJ whole genome shotgun (WGS) entry which is preliminary data.</text>
</comment>
<dbReference type="InterPro" id="IPR029962">
    <property type="entry name" value="TBL"/>
</dbReference>
<evidence type="ECO:0000256" key="5">
    <source>
        <dbReference type="ARBA" id="ARBA00022989"/>
    </source>
</evidence>
<dbReference type="InterPro" id="IPR025846">
    <property type="entry name" value="TBL_N"/>
</dbReference>
<dbReference type="Pfam" id="PF14416">
    <property type="entry name" value="PMR5N"/>
    <property type="match status" value="1"/>
</dbReference>
<dbReference type="OMA" id="TCIRETE"/>
<evidence type="ECO:0000256" key="8">
    <source>
        <dbReference type="SAM" id="Phobius"/>
    </source>
</evidence>
<dbReference type="EMBL" id="PDCK01000043">
    <property type="protein sequence ID" value="PRQ35539.1"/>
    <property type="molecule type" value="Genomic_DNA"/>
</dbReference>
<comment type="subcellular location">
    <subcellularLocation>
        <location evidence="1">Membrane</location>
        <topology evidence="1">Single-pass membrane protein</topology>
    </subcellularLocation>
</comment>
<feature type="region of interest" description="Disordered" evidence="7">
    <location>
        <begin position="83"/>
        <end position="221"/>
    </location>
</feature>
<dbReference type="GO" id="GO:0005794">
    <property type="term" value="C:Golgi apparatus"/>
    <property type="evidence" value="ECO:0007669"/>
    <property type="project" value="TreeGrafter"/>
</dbReference>
<keyword evidence="4" id="KW-0735">Signal-anchor</keyword>
<evidence type="ECO:0000256" key="4">
    <source>
        <dbReference type="ARBA" id="ARBA00022968"/>
    </source>
</evidence>
<dbReference type="PANTHER" id="PTHR32285:SF242">
    <property type="entry name" value="PMR5_CAS1P GDSL_SGNH-LIKE ACYL-ESTERASE FAMILY PROTEIN"/>
    <property type="match status" value="1"/>
</dbReference>
<evidence type="ECO:0000256" key="7">
    <source>
        <dbReference type="SAM" id="MobiDB-lite"/>
    </source>
</evidence>
<evidence type="ECO:0000313" key="11">
    <source>
        <dbReference type="EMBL" id="PRQ35539.1"/>
    </source>
</evidence>
<evidence type="ECO:0000259" key="9">
    <source>
        <dbReference type="Pfam" id="PF13839"/>
    </source>
</evidence>
<gene>
    <name evidence="11" type="ORF">RchiOBHm_Chr5g0081131</name>
</gene>
<keyword evidence="12" id="KW-1185">Reference proteome</keyword>
<accession>A0A2P6QMZ3</accession>
<comment type="similarity">
    <text evidence="2">Belongs to the PC-esterase family. TBL subfamily.</text>
</comment>
<feature type="compositionally biased region" description="Polar residues" evidence="7">
    <location>
        <begin position="151"/>
        <end position="172"/>
    </location>
</feature>
<feature type="compositionally biased region" description="Basic and acidic residues" evidence="7">
    <location>
        <begin position="174"/>
        <end position="187"/>
    </location>
</feature>
<feature type="compositionally biased region" description="Basic and acidic residues" evidence="7">
    <location>
        <begin position="119"/>
        <end position="129"/>
    </location>
</feature>
<keyword evidence="5 8" id="KW-1133">Transmembrane helix</keyword>
<evidence type="ECO:0000256" key="1">
    <source>
        <dbReference type="ARBA" id="ARBA00004167"/>
    </source>
</evidence>
<dbReference type="PANTHER" id="PTHR32285">
    <property type="entry name" value="PROTEIN TRICHOME BIREFRINGENCE-LIKE 9-RELATED"/>
    <property type="match status" value="1"/>
</dbReference>
<dbReference type="Pfam" id="PF13839">
    <property type="entry name" value="PC-Esterase"/>
    <property type="match status" value="1"/>
</dbReference>
<dbReference type="GO" id="GO:0016413">
    <property type="term" value="F:O-acetyltransferase activity"/>
    <property type="evidence" value="ECO:0007669"/>
    <property type="project" value="InterPro"/>
</dbReference>
<feature type="domain" description="Trichome birefringence-like C-terminal" evidence="9">
    <location>
        <begin position="280"/>
        <end position="565"/>
    </location>
</feature>
<dbReference type="STRING" id="74649.A0A2P6QMZ3"/>
<keyword evidence="6 8" id="KW-0472">Membrane</keyword>
<evidence type="ECO:0000256" key="3">
    <source>
        <dbReference type="ARBA" id="ARBA00022692"/>
    </source>
</evidence>
<feature type="compositionally biased region" description="Basic and acidic residues" evidence="7">
    <location>
        <begin position="98"/>
        <end position="108"/>
    </location>
</feature>
<keyword evidence="3 8" id="KW-0812">Transmembrane</keyword>
<name>A0A2P6QMZ3_ROSCH</name>
<dbReference type="AlphaFoldDB" id="A0A2P6QMZ3"/>
<dbReference type="GO" id="GO:0016020">
    <property type="term" value="C:membrane"/>
    <property type="evidence" value="ECO:0007669"/>
    <property type="project" value="UniProtKB-SubCell"/>
</dbReference>
<feature type="transmembrane region" description="Helical" evidence="8">
    <location>
        <begin position="12"/>
        <end position="31"/>
    </location>
</feature>
<evidence type="ECO:0000256" key="2">
    <source>
        <dbReference type="ARBA" id="ARBA00007727"/>
    </source>
</evidence>
<dbReference type="InterPro" id="IPR026057">
    <property type="entry name" value="TBL_C"/>
</dbReference>
<protein>
    <submittedName>
        <fullName evidence="11">Putative PMR5 domain, PC-Esterase</fullName>
    </submittedName>
</protein>
<evidence type="ECO:0000313" key="12">
    <source>
        <dbReference type="Proteomes" id="UP000238479"/>
    </source>
</evidence>
<reference evidence="11 12" key="1">
    <citation type="journal article" date="2018" name="Nat. Genet.">
        <title>The Rosa genome provides new insights in the design of modern roses.</title>
        <authorList>
            <person name="Bendahmane M."/>
        </authorList>
    </citation>
    <scope>NUCLEOTIDE SEQUENCE [LARGE SCALE GENOMIC DNA]</scope>
    <source>
        <strain evidence="12">cv. Old Blush</strain>
    </source>
</reference>
<dbReference type="Gramene" id="PRQ35539">
    <property type="protein sequence ID" value="PRQ35539"/>
    <property type="gene ID" value="RchiOBHm_Chr5g0081131"/>
</dbReference>
<feature type="domain" description="Trichome birefringence-like N-terminal" evidence="10">
    <location>
        <begin position="227"/>
        <end position="279"/>
    </location>
</feature>
<proteinExistence type="inferred from homology"/>
<organism evidence="11 12">
    <name type="scientific">Rosa chinensis</name>
    <name type="common">China rose</name>
    <dbReference type="NCBI Taxonomy" id="74649"/>
    <lineage>
        <taxon>Eukaryota</taxon>
        <taxon>Viridiplantae</taxon>
        <taxon>Streptophyta</taxon>
        <taxon>Embryophyta</taxon>
        <taxon>Tracheophyta</taxon>
        <taxon>Spermatophyta</taxon>
        <taxon>Magnoliopsida</taxon>
        <taxon>eudicotyledons</taxon>
        <taxon>Gunneridae</taxon>
        <taxon>Pentapetalae</taxon>
        <taxon>rosids</taxon>
        <taxon>fabids</taxon>
        <taxon>Rosales</taxon>
        <taxon>Rosaceae</taxon>
        <taxon>Rosoideae</taxon>
        <taxon>Rosoideae incertae sedis</taxon>
        <taxon>Rosa</taxon>
    </lineage>
</organism>
<evidence type="ECO:0000259" key="10">
    <source>
        <dbReference type="Pfam" id="PF14416"/>
    </source>
</evidence>
<feature type="compositionally biased region" description="Polar residues" evidence="7">
    <location>
        <begin position="188"/>
        <end position="200"/>
    </location>
</feature>
<sequence length="586" mass="67141">MFSIFFSKRNSMVCTYAFTIVFITCTILLVFNPSRPSVPFGFKNLLYTSPQTPNPHWKHDSLPQFDEIGSLKENVGIDQKGFQIGLNQSSGGNGGTKKNVETERDDHVGAPQSSYTTKKNVETERDDHIGAPQPSNTTMENVEIKRDDHIGTSQSSNTTILSMFKDSNNTGTEVSEKVESSERRNETKNAVSSHSSSNGENGLKEKGSDSKKAPSNKKQTRLKLKNECDLFDGRWVRDNSYPLYAPGTCPYIDKPFDCFHNGRPDNGYEKYRWQPKHCNVPRLDGKKMLRLLAGKRLVFVGDSLNRNMWESLLCVLRNSVEDKNKVYEVSGRQEFRTEDSFSFIFQDYNCSVEFFQSQFIVQECEGKDKNGSKKETLRLDLMESSADKYKDADILIFNTGHWWTHEKTSNGLGYYQEGSHVYDELNGEEAYRRALATWARWVDTKVDPKKTAVFFRGYSPSHFRGGAWNSGGQCHGETKPTTETEYGGEYYPSQVKILDSVMEKMMTPIFYLNITAMTDFRKDAHPSVYRMPNLTAEERKATSIQDCSHWCLPGVPETWNELVYAQLLRRNIKQQKKKQHQQKRQQ</sequence>
<evidence type="ECO:0000256" key="6">
    <source>
        <dbReference type="ARBA" id="ARBA00023136"/>
    </source>
</evidence>
<dbReference type="Proteomes" id="UP000238479">
    <property type="component" value="Chromosome 5"/>
</dbReference>
<feature type="compositionally biased region" description="Basic and acidic residues" evidence="7">
    <location>
        <begin position="202"/>
        <end position="212"/>
    </location>
</feature>